<accession>A0AB39Y6M7</accession>
<keyword evidence="1" id="KW-0238">DNA-binding</keyword>
<gene>
    <name evidence="1" type="ORF">AB5J51_20780</name>
</gene>
<name>A0AB39Y6M7_9ACTN</name>
<dbReference type="EMBL" id="CP165727">
    <property type="protein sequence ID" value="XDV65215.1"/>
    <property type="molecule type" value="Genomic_DNA"/>
</dbReference>
<dbReference type="PANTHER" id="PTHR38479:SF2">
    <property type="entry name" value="WINGED HELIX DNA-BINDING DOMAIN-CONTAINING PROTEIN"/>
    <property type="match status" value="1"/>
</dbReference>
<evidence type="ECO:0000313" key="1">
    <source>
        <dbReference type="EMBL" id="XDV65215.1"/>
    </source>
</evidence>
<proteinExistence type="predicted"/>
<dbReference type="InterPro" id="IPR009351">
    <property type="entry name" value="AlkZ-like"/>
</dbReference>
<sequence>MSPSLPLVTTAERRHRLGRRHRLAPSAHAATVAQAADAVVALHATDAATVFLSARARLTEGGGPAAVEQALYEDVSLVRLLSMRNTLFAVSTELAPYVDASTARGIAVKERRTFLKHLDEDGQGLDAEWLARAEAAALDALDAGGPCTGSQLSAAVPALREKITIGRGKKYETETGVATRVIRLLAADGRIRRDRPRGSWTSSQFRWVHTEPWPPVPAAEARAEIARRWLHAYGPATEADLKWWTGWTLTDVRKALAVVGPDQVRLDDGSTALVSPGDTAPEPAPEPWAALLPGLDPSGMGWAGRGFQLDPAHRPALFDYAGNIGPTVWWNGEIVGGWAQRADGEIVWRMLADPGRAAEEAITAEAARLARWVGDARITPRFRTPLERELVA</sequence>
<dbReference type="GO" id="GO:0003677">
    <property type="term" value="F:DNA binding"/>
    <property type="evidence" value="ECO:0007669"/>
    <property type="project" value="UniProtKB-KW"/>
</dbReference>
<dbReference type="AlphaFoldDB" id="A0AB39Y6M7"/>
<dbReference type="PANTHER" id="PTHR38479">
    <property type="entry name" value="LMO0824 PROTEIN"/>
    <property type="match status" value="1"/>
</dbReference>
<protein>
    <submittedName>
        <fullName evidence="1">Winged helix DNA-binding domain-containing protein</fullName>
    </submittedName>
</protein>
<reference evidence="1" key="1">
    <citation type="submission" date="2024-08" db="EMBL/GenBank/DDBJ databases">
        <authorList>
            <person name="Yu S.T."/>
        </authorList>
    </citation>
    <scope>NUCLEOTIDE SEQUENCE</scope>
    <source>
        <strain evidence="1">R33</strain>
    </source>
</reference>
<dbReference type="Pfam" id="PF06224">
    <property type="entry name" value="AlkZ-like"/>
    <property type="match status" value="1"/>
</dbReference>
<dbReference type="RefSeq" id="WP_369778271.1">
    <property type="nucleotide sequence ID" value="NZ_CP165727.1"/>
</dbReference>
<organism evidence="1">
    <name type="scientific">Streptomyces sp. R33</name>
    <dbReference type="NCBI Taxonomy" id="3238629"/>
    <lineage>
        <taxon>Bacteria</taxon>
        <taxon>Bacillati</taxon>
        <taxon>Actinomycetota</taxon>
        <taxon>Actinomycetes</taxon>
        <taxon>Kitasatosporales</taxon>
        <taxon>Streptomycetaceae</taxon>
        <taxon>Streptomyces</taxon>
    </lineage>
</organism>